<comment type="caution">
    <text evidence="3">The sequence shown here is derived from an EMBL/GenBank/DDBJ whole genome shotgun (WGS) entry which is preliminary data.</text>
</comment>
<sequence>MSGSTEKSSLANEKPLQDPYPGFPVVSSPVSARSNFSSSESTDGLEPTIPPNHKHRTLVLCFDGTGDQFDDDACISSSPPSSVFANVYHSEFEHRKFLHDAKERLSRGANGVLSGIGTYTIPQIAKPMMAKFHKLLDTMVGVHLDAHVMGGYEFLMQNYKVGDKIFLFGFSRGAYTARALAGMLHKVGLLPRDNHQQVPFAYKMYSREDRKGWEQSAAFKKAFSIEVDIELIGVWDTVGSVGIVPKRLPFTTFNTHVKNFRQALALDEHRVRFKPNFFNRPTPEEMGLGLKWGEKHIPGRKPTKRQSLRELESQYIGGTHSTDVEEVWFSGCHCDVGGGAVKNELRNNLARISLRWMIRECFKLKTGILFHRDAFKVVGLDPSTLWPEVKVRPDPVTKFSGSRPQKLRDPRILAHNGQFAAVEDFVSEEEEDLADLLSDKNDMLSISKSWWILEFVPQKIRFQKDDDTWVQKLSINRGRGRVIPKQRLEGVKLHRTVRLRMEMKEEEGEAYKPRAKLIQGIEPIWID</sequence>
<dbReference type="Pfam" id="PF09994">
    <property type="entry name" value="T6SS_Tle1-like_cat"/>
    <property type="match status" value="1"/>
</dbReference>
<dbReference type="OrthoDB" id="3162439at2759"/>
<evidence type="ECO:0000259" key="2">
    <source>
        <dbReference type="Pfam" id="PF09994"/>
    </source>
</evidence>
<dbReference type="EMBL" id="NHYE01005556">
    <property type="protein sequence ID" value="PPQ69985.1"/>
    <property type="molecule type" value="Genomic_DNA"/>
</dbReference>
<name>A0A409VUQ5_9AGAR</name>
<proteinExistence type="predicted"/>
<accession>A0A409VUQ5</accession>
<gene>
    <name evidence="3" type="ORF">CVT26_013273</name>
</gene>
<dbReference type="SUPFAM" id="SSF53474">
    <property type="entry name" value="alpha/beta-Hydrolases"/>
    <property type="match status" value="1"/>
</dbReference>
<feature type="domain" description="T6SS Phospholipase effector Tle1-like catalytic" evidence="2">
    <location>
        <begin position="56"/>
        <end position="360"/>
    </location>
</feature>
<keyword evidence="4" id="KW-1185">Reference proteome</keyword>
<evidence type="ECO:0000313" key="4">
    <source>
        <dbReference type="Proteomes" id="UP000284706"/>
    </source>
</evidence>
<evidence type="ECO:0000256" key="1">
    <source>
        <dbReference type="SAM" id="MobiDB-lite"/>
    </source>
</evidence>
<reference evidence="3 4" key="1">
    <citation type="journal article" date="2018" name="Evol. Lett.">
        <title>Horizontal gene cluster transfer increased hallucinogenic mushroom diversity.</title>
        <authorList>
            <person name="Reynolds H.T."/>
            <person name="Vijayakumar V."/>
            <person name="Gluck-Thaler E."/>
            <person name="Korotkin H.B."/>
            <person name="Matheny P.B."/>
            <person name="Slot J.C."/>
        </authorList>
    </citation>
    <scope>NUCLEOTIDE SEQUENCE [LARGE SCALE GENOMIC DNA]</scope>
    <source>
        <strain evidence="3 4">SRW20</strain>
    </source>
</reference>
<dbReference type="InterPro" id="IPR018712">
    <property type="entry name" value="Tle1-like_cat"/>
</dbReference>
<feature type="region of interest" description="Disordered" evidence="1">
    <location>
        <begin position="1"/>
        <end position="51"/>
    </location>
</feature>
<dbReference type="Proteomes" id="UP000284706">
    <property type="component" value="Unassembled WGS sequence"/>
</dbReference>
<dbReference type="AlphaFoldDB" id="A0A409VUQ5"/>
<organism evidence="3 4">
    <name type="scientific">Gymnopilus dilepis</name>
    <dbReference type="NCBI Taxonomy" id="231916"/>
    <lineage>
        <taxon>Eukaryota</taxon>
        <taxon>Fungi</taxon>
        <taxon>Dikarya</taxon>
        <taxon>Basidiomycota</taxon>
        <taxon>Agaricomycotina</taxon>
        <taxon>Agaricomycetes</taxon>
        <taxon>Agaricomycetidae</taxon>
        <taxon>Agaricales</taxon>
        <taxon>Agaricineae</taxon>
        <taxon>Hymenogastraceae</taxon>
        <taxon>Gymnopilus</taxon>
    </lineage>
</organism>
<dbReference type="PANTHER" id="PTHR33840:SF2">
    <property type="entry name" value="TLE1 PHOSPHOLIPASE DOMAIN-CONTAINING PROTEIN"/>
    <property type="match status" value="1"/>
</dbReference>
<protein>
    <recommendedName>
        <fullName evidence="2">T6SS Phospholipase effector Tle1-like catalytic domain-containing protein</fullName>
    </recommendedName>
</protein>
<feature type="compositionally biased region" description="Polar residues" evidence="1">
    <location>
        <begin position="28"/>
        <end position="42"/>
    </location>
</feature>
<dbReference type="InParanoid" id="A0A409VUQ5"/>
<dbReference type="PANTHER" id="PTHR33840">
    <property type="match status" value="1"/>
</dbReference>
<feature type="compositionally biased region" description="Polar residues" evidence="1">
    <location>
        <begin position="1"/>
        <end position="11"/>
    </location>
</feature>
<dbReference type="STRING" id="231916.A0A409VUQ5"/>
<dbReference type="InterPro" id="IPR029058">
    <property type="entry name" value="AB_hydrolase_fold"/>
</dbReference>
<evidence type="ECO:0000313" key="3">
    <source>
        <dbReference type="EMBL" id="PPQ69985.1"/>
    </source>
</evidence>